<keyword evidence="3" id="KW-1185">Reference proteome</keyword>
<feature type="region of interest" description="Disordered" evidence="1">
    <location>
        <begin position="54"/>
        <end position="76"/>
    </location>
</feature>
<proteinExistence type="predicted"/>
<evidence type="ECO:0000256" key="1">
    <source>
        <dbReference type="SAM" id="MobiDB-lite"/>
    </source>
</evidence>
<dbReference type="Proteomes" id="UP000608522">
    <property type="component" value="Unassembled WGS sequence"/>
</dbReference>
<protein>
    <submittedName>
        <fullName evidence="2">Uncharacterized protein</fullName>
    </submittedName>
</protein>
<feature type="region of interest" description="Disordered" evidence="1">
    <location>
        <begin position="1"/>
        <end position="41"/>
    </location>
</feature>
<accession>A0ABQ3T2M9</accession>
<feature type="compositionally biased region" description="Basic and acidic residues" evidence="1">
    <location>
        <begin position="8"/>
        <end position="17"/>
    </location>
</feature>
<sequence>MHARRPRPPVDRGDHTTARQLLTRGRRIFDRAGSHDQTSDDAVPHWRLDVFTSLLGGPPRRRDHSRRKQDAPRAELPATLLRFATHLEIHRGLMPARSGDTAVGTAHAALDDLPSRRLARPPGRRSTGEERRRNCAPKSVWARTSDNLRHIGSRTRTAAS</sequence>
<evidence type="ECO:0000313" key="2">
    <source>
        <dbReference type="EMBL" id="GHI74646.1"/>
    </source>
</evidence>
<name>A0ABQ3T2M9_9ACTN</name>
<feature type="compositionally biased region" description="Basic and acidic residues" evidence="1">
    <location>
        <begin position="27"/>
        <end position="41"/>
    </location>
</feature>
<gene>
    <name evidence="2" type="ORF">Sspor_02070</name>
</gene>
<feature type="region of interest" description="Disordered" evidence="1">
    <location>
        <begin position="95"/>
        <end position="160"/>
    </location>
</feature>
<dbReference type="EMBL" id="BNED01000002">
    <property type="protein sequence ID" value="GHI74646.1"/>
    <property type="molecule type" value="Genomic_DNA"/>
</dbReference>
<reference evidence="3" key="1">
    <citation type="submission" date="2023-07" db="EMBL/GenBank/DDBJ databases">
        <title>Whole genome shotgun sequence of Streptomyces spororaveus NBRC 15456.</title>
        <authorList>
            <person name="Komaki H."/>
            <person name="Tamura T."/>
        </authorList>
    </citation>
    <scope>NUCLEOTIDE SEQUENCE [LARGE SCALE GENOMIC DNA]</scope>
    <source>
        <strain evidence="3">NBRC 15456</strain>
    </source>
</reference>
<dbReference type="RefSeq" id="WP_202197243.1">
    <property type="nucleotide sequence ID" value="NZ_BAAATO010000022.1"/>
</dbReference>
<organism evidence="2 3">
    <name type="scientific">Streptomyces spororaveus</name>
    <dbReference type="NCBI Taxonomy" id="284039"/>
    <lineage>
        <taxon>Bacteria</taxon>
        <taxon>Bacillati</taxon>
        <taxon>Actinomycetota</taxon>
        <taxon>Actinomycetes</taxon>
        <taxon>Kitasatosporales</taxon>
        <taxon>Streptomycetaceae</taxon>
        <taxon>Streptomyces</taxon>
    </lineage>
</organism>
<evidence type="ECO:0000313" key="3">
    <source>
        <dbReference type="Proteomes" id="UP000608522"/>
    </source>
</evidence>
<comment type="caution">
    <text evidence="2">The sequence shown here is derived from an EMBL/GenBank/DDBJ whole genome shotgun (WGS) entry which is preliminary data.</text>
</comment>